<dbReference type="InterPro" id="IPR013325">
    <property type="entry name" value="RNA_pol_sigma_r2"/>
</dbReference>
<comment type="subunit">
    <text evidence="6">Interacts with RsgI.</text>
</comment>
<comment type="activity regulation">
    <text evidence="6">Negatively regulated by the anti-sigma-I factor RsgI.</text>
</comment>
<dbReference type="Proteomes" id="UP000198806">
    <property type="component" value="Unassembled WGS sequence"/>
</dbReference>
<dbReference type="AlphaFoldDB" id="A0A1I5FFT0"/>
<dbReference type="GO" id="GO:0006352">
    <property type="term" value="P:DNA-templated transcription initiation"/>
    <property type="evidence" value="ECO:0007669"/>
    <property type="project" value="UniProtKB-UniRule"/>
</dbReference>
<sequence length="239" mass="27499">MRELDYFVLEAAKDEAKLNELISQNEFHILKCASTVTHHYVTKSDDEWSVALLAFVQAVKSYELNKGSFIKFSELVIKRRLIDYIRSQGKYNSEVSVNPIILDGEQDESEDDVSIRLAVTNEIAQEAKTDIKYEIEAANAIFLQYGFSFFDLTTCSPRARKTKAACSKAVSFLLHNPIIINEIRSTKMLPIKIIEKNVEVPRKILERHRKYIIAAVEILSGEFPNLAEYLRYIREETNK</sequence>
<dbReference type="SUPFAM" id="SSF88946">
    <property type="entry name" value="Sigma2 domain of RNA polymerase sigma factors"/>
    <property type="match status" value="1"/>
</dbReference>
<keyword evidence="1 6" id="KW-0963">Cytoplasm</keyword>
<protein>
    <recommendedName>
        <fullName evidence="6">RNA polymerase sigma factor SigI</fullName>
    </recommendedName>
</protein>
<organism evidence="7 8">
    <name type="scientific">Anaerocolumna aminovalerica</name>
    <dbReference type="NCBI Taxonomy" id="1527"/>
    <lineage>
        <taxon>Bacteria</taxon>
        <taxon>Bacillati</taxon>
        <taxon>Bacillota</taxon>
        <taxon>Clostridia</taxon>
        <taxon>Lachnospirales</taxon>
        <taxon>Lachnospiraceae</taxon>
        <taxon>Anaerocolumna</taxon>
    </lineage>
</organism>
<comment type="function">
    <text evidence="6">Sigma factors are initiation factors that promote the attachment of RNA polymerase to specific initiation sites and are then released.</text>
</comment>
<keyword evidence="8" id="KW-1185">Reference proteome</keyword>
<reference evidence="7 8" key="1">
    <citation type="submission" date="2016-10" db="EMBL/GenBank/DDBJ databases">
        <authorList>
            <person name="de Groot N.N."/>
        </authorList>
    </citation>
    <scope>NUCLEOTIDE SEQUENCE [LARGE SCALE GENOMIC DNA]</scope>
    <source>
        <strain evidence="7 8">DSM 1283</strain>
    </source>
</reference>
<evidence type="ECO:0000256" key="2">
    <source>
        <dbReference type="ARBA" id="ARBA00023015"/>
    </source>
</evidence>
<dbReference type="GO" id="GO:0005737">
    <property type="term" value="C:cytoplasm"/>
    <property type="evidence" value="ECO:0007669"/>
    <property type="project" value="UniProtKB-SubCell"/>
</dbReference>
<keyword evidence="2 6" id="KW-0805">Transcription regulation</keyword>
<dbReference type="GO" id="GO:0003677">
    <property type="term" value="F:DNA binding"/>
    <property type="evidence" value="ECO:0007669"/>
    <property type="project" value="UniProtKB-UniRule"/>
</dbReference>
<evidence type="ECO:0000256" key="4">
    <source>
        <dbReference type="ARBA" id="ARBA00023125"/>
    </source>
</evidence>
<accession>A0A1I5FFT0</accession>
<gene>
    <name evidence="6" type="primary">sigI</name>
    <name evidence="7" type="ORF">SAMN04489757_11387</name>
</gene>
<evidence type="ECO:0000313" key="8">
    <source>
        <dbReference type="Proteomes" id="UP000198806"/>
    </source>
</evidence>
<dbReference type="STRING" id="1527.SAMN04489757_11387"/>
<keyword evidence="6" id="KW-0346">Stress response</keyword>
<dbReference type="PIRSF" id="PIRSF038953">
    <property type="entry name" value="SigI"/>
    <property type="match status" value="1"/>
</dbReference>
<keyword evidence="3 6" id="KW-0731">Sigma factor</keyword>
<dbReference type="HAMAP" id="MF_02064">
    <property type="entry name" value="Sigma70_SigI"/>
    <property type="match status" value="1"/>
</dbReference>
<evidence type="ECO:0000256" key="6">
    <source>
        <dbReference type="HAMAP-Rule" id="MF_02064"/>
    </source>
</evidence>
<feature type="DNA-binding region" description="H-T-H motif" evidence="6">
    <location>
        <begin position="191"/>
        <end position="210"/>
    </location>
</feature>
<dbReference type="GO" id="GO:0016987">
    <property type="term" value="F:sigma factor activity"/>
    <property type="evidence" value="ECO:0007669"/>
    <property type="project" value="UniProtKB-UniRule"/>
</dbReference>
<comment type="subcellular location">
    <subcellularLocation>
        <location evidence="6">Cytoplasm</location>
    </subcellularLocation>
</comment>
<evidence type="ECO:0000313" key="7">
    <source>
        <dbReference type="EMBL" id="SFO22161.1"/>
    </source>
</evidence>
<evidence type="ECO:0000256" key="5">
    <source>
        <dbReference type="ARBA" id="ARBA00023163"/>
    </source>
</evidence>
<dbReference type="RefSeq" id="WP_091686353.1">
    <property type="nucleotide sequence ID" value="NZ_BAABFM010000027.1"/>
</dbReference>
<dbReference type="InterPro" id="IPR014244">
    <property type="entry name" value="RNA_pol_sigma-I"/>
</dbReference>
<keyword evidence="4 6" id="KW-0238">DNA-binding</keyword>
<keyword evidence="5 6" id="KW-0804">Transcription</keyword>
<evidence type="ECO:0000256" key="3">
    <source>
        <dbReference type="ARBA" id="ARBA00023082"/>
    </source>
</evidence>
<comment type="similarity">
    <text evidence="6">Belongs to the sigma-70 factor family. SigI subfamily.</text>
</comment>
<evidence type="ECO:0000256" key="1">
    <source>
        <dbReference type="ARBA" id="ARBA00022490"/>
    </source>
</evidence>
<name>A0A1I5FFT0_9FIRM</name>
<feature type="short sequence motif" description="Polymerase core binding" evidence="6">
    <location>
        <begin position="46"/>
        <end position="59"/>
    </location>
</feature>
<proteinExistence type="inferred from homology"/>
<dbReference type="Gene3D" id="1.10.1740.10">
    <property type="match status" value="1"/>
</dbReference>
<dbReference type="EMBL" id="FOWD01000013">
    <property type="protein sequence ID" value="SFO22161.1"/>
    <property type="molecule type" value="Genomic_DNA"/>
</dbReference>